<reference evidence="2 3" key="1">
    <citation type="submission" date="2020-08" db="EMBL/GenBank/DDBJ databases">
        <title>Genomic Encyclopedia of Type Strains, Phase III (KMG-III): the genomes of soil and plant-associated and newly described type strains.</title>
        <authorList>
            <person name="Whitman W."/>
        </authorList>
    </citation>
    <scope>NUCLEOTIDE SEQUENCE [LARGE SCALE GENOMIC DNA]</scope>
    <source>
        <strain evidence="2 3">CECT 8897</strain>
    </source>
</reference>
<keyword evidence="3" id="KW-1185">Reference proteome</keyword>
<dbReference type="EMBL" id="JACHXD010000002">
    <property type="protein sequence ID" value="MBB3117969.1"/>
    <property type="molecule type" value="Genomic_DNA"/>
</dbReference>
<dbReference type="Proteomes" id="UP000541535">
    <property type="component" value="Unassembled WGS sequence"/>
</dbReference>
<proteinExistence type="predicted"/>
<evidence type="ECO:0000256" key="1">
    <source>
        <dbReference type="SAM" id="SignalP"/>
    </source>
</evidence>
<sequence>MTFFPLWLSLGALLGACAAAPAPALAPFLALEQQGGCAPRLRLYLIDERYVYLESDSQVCSDANTRSLFDRRPEHFLCGSGGLAAATHCRDEHFRALFEQVRRHVARPGPAQSGQALDGGHRLRLLYDGEGAGGPPGL</sequence>
<gene>
    <name evidence="2" type="ORF">FHS03_000995</name>
</gene>
<dbReference type="AlphaFoldDB" id="A0A7W5B7I2"/>
<accession>A0A7W5B7I2</accession>
<keyword evidence="1" id="KW-0732">Signal</keyword>
<evidence type="ECO:0000313" key="3">
    <source>
        <dbReference type="Proteomes" id="UP000541535"/>
    </source>
</evidence>
<protein>
    <submittedName>
        <fullName evidence="2">Uncharacterized protein</fullName>
    </submittedName>
</protein>
<comment type="caution">
    <text evidence="2">The sequence shown here is derived from an EMBL/GenBank/DDBJ whole genome shotgun (WGS) entry which is preliminary data.</text>
</comment>
<evidence type="ECO:0000313" key="2">
    <source>
        <dbReference type="EMBL" id="MBB3117969.1"/>
    </source>
</evidence>
<name>A0A7W5B7I2_9BURK</name>
<feature type="chain" id="PRO_5031327707" evidence="1">
    <location>
        <begin position="27"/>
        <end position="138"/>
    </location>
</feature>
<organism evidence="2 3">
    <name type="scientific">Pseudoduganella violacea</name>
    <dbReference type="NCBI Taxonomy" id="1715466"/>
    <lineage>
        <taxon>Bacteria</taxon>
        <taxon>Pseudomonadati</taxon>
        <taxon>Pseudomonadota</taxon>
        <taxon>Betaproteobacteria</taxon>
        <taxon>Burkholderiales</taxon>
        <taxon>Oxalobacteraceae</taxon>
        <taxon>Telluria group</taxon>
        <taxon>Pseudoduganella</taxon>
    </lineage>
</organism>
<dbReference type="RefSeq" id="WP_183439894.1">
    <property type="nucleotide sequence ID" value="NZ_JACHXD010000002.1"/>
</dbReference>
<feature type="signal peptide" evidence="1">
    <location>
        <begin position="1"/>
        <end position="26"/>
    </location>
</feature>